<evidence type="ECO:0000313" key="11">
    <source>
        <dbReference type="EMBL" id="GAA5796905.1"/>
    </source>
</evidence>
<feature type="transmembrane region" description="Helical" evidence="9">
    <location>
        <begin position="288"/>
        <end position="310"/>
    </location>
</feature>
<dbReference type="Pfam" id="PF01769">
    <property type="entry name" value="MgtE"/>
    <property type="match status" value="2"/>
</dbReference>
<feature type="transmembrane region" description="Helical" evidence="9">
    <location>
        <begin position="355"/>
        <end position="376"/>
    </location>
</feature>
<evidence type="ECO:0000313" key="12">
    <source>
        <dbReference type="Proteomes" id="UP001476247"/>
    </source>
</evidence>
<evidence type="ECO:0000256" key="9">
    <source>
        <dbReference type="SAM" id="Phobius"/>
    </source>
</evidence>
<comment type="subcellular location">
    <subcellularLocation>
        <location evidence="1">Membrane</location>
        <topology evidence="1">Multi-pass membrane protein</topology>
    </subcellularLocation>
</comment>
<evidence type="ECO:0000259" key="10">
    <source>
        <dbReference type="Pfam" id="PF01769"/>
    </source>
</evidence>
<feature type="transmembrane region" description="Helical" evidence="9">
    <location>
        <begin position="149"/>
        <end position="173"/>
    </location>
</feature>
<keyword evidence="5" id="KW-0460">Magnesium</keyword>
<gene>
    <name evidence="11" type="ORF">HPULCUR_002283</name>
</gene>
<dbReference type="InterPro" id="IPR006667">
    <property type="entry name" value="SLC41_membr_dom"/>
</dbReference>
<dbReference type="Proteomes" id="UP001476247">
    <property type="component" value="Unassembled WGS sequence"/>
</dbReference>
<dbReference type="InterPro" id="IPR036739">
    <property type="entry name" value="SLC41_membr_dom_sf"/>
</dbReference>
<dbReference type="Gene3D" id="1.10.357.20">
    <property type="entry name" value="SLC41 divalent cation transporters, integral membrane domain"/>
    <property type="match status" value="2"/>
</dbReference>
<dbReference type="EMBL" id="BAABUJ010000007">
    <property type="protein sequence ID" value="GAA5796905.1"/>
    <property type="molecule type" value="Genomic_DNA"/>
</dbReference>
<dbReference type="SUPFAM" id="SSF161093">
    <property type="entry name" value="MgtE membrane domain-like"/>
    <property type="match status" value="2"/>
</dbReference>
<keyword evidence="6 9" id="KW-1133">Transmembrane helix</keyword>
<feature type="domain" description="SLC41A/MgtE integral membrane" evidence="10">
    <location>
        <begin position="320"/>
        <end position="441"/>
    </location>
</feature>
<keyword evidence="3" id="KW-0813">Transport</keyword>
<proteinExistence type="inferred from homology"/>
<evidence type="ECO:0000256" key="6">
    <source>
        <dbReference type="ARBA" id="ARBA00022989"/>
    </source>
</evidence>
<keyword evidence="8 9" id="KW-0472">Membrane</keyword>
<evidence type="ECO:0000256" key="2">
    <source>
        <dbReference type="ARBA" id="ARBA00009749"/>
    </source>
</evidence>
<evidence type="ECO:0000256" key="5">
    <source>
        <dbReference type="ARBA" id="ARBA00022842"/>
    </source>
</evidence>
<accession>A0ABP9XQ54</accession>
<comment type="similarity">
    <text evidence="2">Belongs to the SLC41A transporter family.</text>
</comment>
<protein>
    <recommendedName>
        <fullName evidence="10">SLC41A/MgtE integral membrane domain-containing protein</fullName>
    </recommendedName>
</protein>
<evidence type="ECO:0000256" key="3">
    <source>
        <dbReference type="ARBA" id="ARBA00022448"/>
    </source>
</evidence>
<keyword evidence="12" id="KW-1185">Reference proteome</keyword>
<feature type="transmembrane region" description="Helical" evidence="9">
    <location>
        <begin position="382"/>
        <end position="402"/>
    </location>
</feature>
<evidence type="ECO:0000256" key="7">
    <source>
        <dbReference type="ARBA" id="ARBA00023065"/>
    </source>
</evidence>
<feature type="transmembrane region" description="Helical" evidence="9">
    <location>
        <begin position="254"/>
        <end position="276"/>
    </location>
</feature>
<sequence length="467" mass="51105">MTNSIDYIELSINATDDPPDSTTQLEKNQEYKATTALLTNLEQNESTEEFIVYDDNESKKSPEENTLAIQALPSLIISVIGLVLAGNLMDELQHSEVFLKTTELFILLPILLNLKGNLEMNLAARFSTSSNLGELDYGPTRRSLIVGNLALLQVQSLVSGAIAGVSSFALGLVTKPGSNTSYYEMIYMTSSSMVSASFSSAILGIFMCALILICRKFDVDPDNIACPMASSIGDIVTLVLLASTASILQNQMESIFSTLVFLVMFSLIPVFGLIVWKNKHVKKLLFSGWTPLVVAMVISSLAGILLEAYVEQFKGVALLTPVLIGLAGNLGSIYASRISTCLHAETKESYKVVELTLLAMNVPVQVVFMVIIWAFAMGQLQYNFWFFFSYFIISMICTWICLKIGKIMTLAFWKMGYDPDNYVIPYLTASIDVIGTILLVSVFSVLTSTGATDMSMTARATNSTINS</sequence>
<keyword evidence="4 9" id="KW-0812">Transmembrane</keyword>
<feature type="domain" description="SLC41A/MgtE integral membrane" evidence="10">
    <location>
        <begin position="108"/>
        <end position="243"/>
    </location>
</feature>
<feature type="transmembrane region" description="Helical" evidence="9">
    <location>
        <begin position="67"/>
        <end position="85"/>
    </location>
</feature>
<keyword evidence="7" id="KW-0406">Ion transport</keyword>
<feature type="transmembrane region" description="Helical" evidence="9">
    <location>
        <begin position="225"/>
        <end position="248"/>
    </location>
</feature>
<feature type="transmembrane region" description="Helical" evidence="9">
    <location>
        <begin position="193"/>
        <end position="213"/>
    </location>
</feature>
<dbReference type="PANTHER" id="PTHR16228">
    <property type="entry name" value="DIVALENT CATION TRANSPORTER SOLUTE CARRIER FAMILY 41"/>
    <property type="match status" value="1"/>
</dbReference>
<organism evidence="11 12">
    <name type="scientific">Helicostylum pulchrum</name>
    <dbReference type="NCBI Taxonomy" id="562976"/>
    <lineage>
        <taxon>Eukaryota</taxon>
        <taxon>Fungi</taxon>
        <taxon>Fungi incertae sedis</taxon>
        <taxon>Mucoromycota</taxon>
        <taxon>Mucoromycotina</taxon>
        <taxon>Mucoromycetes</taxon>
        <taxon>Mucorales</taxon>
        <taxon>Mucorineae</taxon>
        <taxon>Mucoraceae</taxon>
        <taxon>Helicostylum</taxon>
    </lineage>
</organism>
<reference evidence="11 12" key="1">
    <citation type="submission" date="2024-04" db="EMBL/GenBank/DDBJ databases">
        <title>genome sequences of Mucor flavus KT1a and Helicostylum pulchrum KT1b strains isolation_sourced from the surface of a dry-aged beef.</title>
        <authorList>
            <person name="Toyotome T."/>
            <person name="Hosono M."/>
            <person name="Torimaru M."/>
            <person name="Fukuda K."/>
            <person name="Mikami N."/>
        </authorList>
    </citation>
    <scope>NUCLEOTIDE SEQUENCE [LARGE SCALE GENOMIC DNA]</scope>
    <source>
        <strain evidence="11 12">KT1b</strain>
    </source>
</reference>
<dbReference type="PANTHER" id="PTHR16228:SF7">
    <property type="entry name" value="SLC41A_MGTE INTEGRAL MEMBRANE DOMAIN-CONTAINING PROTEIN"/>
    <property type="match status" value="1"/>
</dbReference>
<feature type="transmembrane region" description="Helical" evidence="9">
    <location>
        <begin position="316"/>
        <end position="335"/>
    </location>
</feature>
<name>A0ABP9XQ54_9FUNG</name>
<dbReference type="InterPro" id="IPR045349">
    <property type="entry name" value="SLC41A1-3"/>
</dbReference>
<evidence type="ECO:0000256" key="1">
    <source>
        <dbReference type="ARBA" id="ARBA00004141"/>
    </source>
</evidence>
<comment type="caution">
    <text evidence="11">The sequence shown here is derived from an EMBL/GenBank/DDBJ whole genome shotgun (WGS) entry which is preliminary data.</text>
</comment>
<evidence type="ECO:0000256" key="4">
    <source>
        <dbReference type="ARBA" id="ARBA00022692"/>
    </source>
</evidence>
<feature type="transmembrane region" description="Helical" evidence="9">
    <location>
        <begin position="423"/>
        <end position="446"/>
    </location>
</feature>
<evidence type="ECO:0000256" key="8">
    <source>
        <dbReference type="ARBA" id="ARBA00023136"/>
    </source>
</evidence>